<gene>
    <name evidence="1" type="ORF">OCS65_13825</name>
</gene>
<sequence>MTQTYRGIAYRALVATVYEFDGSARIHRLRSYYDKLAIEEQIAASLPGIKGWLLRKVTRVVLAQGRTGLETPTGPPPTGVS</sequence>
<dbReference type="RefSeq" id="WP_263510352.1">
    <property type="nucleotide sequence ID" value="NZ_CP106982.1"/>
</dbReference>
<evidence type="ECO:0000313" key="1">
    <source>
        <dbReference type="EMBL" id="UYF96753.1"/>
    </source>
</evidence>
<dbReference type="AlphaFoldDB" id="A0AA46SC93"/>
<name>A0AA46SC93_9NOCA</name>
<organism evidence="1 2">
    <name type="scientific">Rhodococcus aetherivorans</name>
    <dbReference type="NCBI Taxonomy" id="191292"/>
    <lineage>
        <taxon>Bacteria</taxon>
        <taxon>Bacillati</taxon>
        <taxon>Actinomycetota</taxon>
        <taxon>Actinomycetes</taxon>
        <taxon>Mycobacteriales</taxon>
        <taxon>Nocardiaceae</taxon>
        <taxon>Rhodococcus</taxon>
    </lineage>
</organism>
<dbReference type="EMBL" id="CP106982">
    <property type="protein sequence ID" value="UYF96753.1"/>
    <property type="molecule type" value="Genomic_DNA"/>
</dbReference>
<accession>A0AA46SC93</accession>
<reference evidence="1" key="1">
    <citation type="submission" date="2022-09" db="EMBL/GenBank/DDBJ databases">
        <title>The genome sequence of Rhodococcus aetherivorans N1.</title>
        <authorList>
            <person name="Jiang W."/>
        </authorList>
    </citation>
    <scope>NUCLEOTIDE SEQUENCE</scope>
    <source>
        <strain evidence="1">N1</strain>
    </source>
</reference>
<evidence type="ECO:0000313" key="2">
    <source>
        <dbReference type="Proteomes" id="UP001163947"/>
    </source>
</evidence>
<dbReference type="Proteomes" id="UP001163947">
    <property type="component" value="Chromosome"/>
</dbReference>
<protein>
    <submittedName>
        <fullName evidence="1">Uncharacterized protein</fullName>
    </submittedName>
</protein>
<dbReference type="GeneID" id="83621516"/>
<proteinExistence type="predicted"/>